<feature type="compositionally biased region" description="Basic and acidic residues" evidence="1">
    <location>
        <begin position="35"/>
        <end position="44"/>
    </location>
</feature>
<keyword evidence="3" id="KW-1185">Reference proteome</keyword>
<evidence type="ECO:0000313" key="2">
    <source>
        <dbReference type="EMBL" id="MDX8030746.1"/>
    </source>
</evidence>
<evidence type="ECO:0000313" key="3">
    <source>
        <dbReference type="Proteomes" id="UP001285521"/>
    </source>
</evidence>
<dbReference type="Proteomes" id="UP001285521">
    <property type="component" value="Unassembled WGS sequence"/>
</dbReference>
<dbReference type="EMBL" id="JAXAVW010000007">
    <property type="protein sequence ID" value="MDX8030746.1"/>
    <property type="molecule type" value="Genomic_DNA"/>
</dbReference>
<accession>A0ABU4SXW6</accession>
<feature type="compositionally biased region" description="Basic and acidic residues" evidence="1">
    <location>
        <begin position="12"/>
        <end position="23"/>
    </location>
</feature>
<reference evidence="2 3" key="1">
    <citation type="submission" date="2023-11" db="EMBL/GenBank/DDBJ databases">
        <title>Lentzea sokolovensis, sp. nov., Lentzea kristufkii, sp. nov., and Lentzea miocenensis, sp. nov., rare actinobacteria from Sokolov Coal Basin, Miocene lacustrine sediment, Czech Republic.</title>
        <authorList>
            <person name="Lara A."/>
            <person name="Kotroba L."/>
            <person name="Nouioui I."/>
            <person name="Neumann-Schaal M."/>
            <person name="Mast Y."/>
            <person name="Chronakova A."/>
        </authorList>
    </citation>
    <scope>NUCLEOTIDE SEQUENCE [LARGE SCALE GENOMIC DNA]</scope>
    <source>
        <strain evidence="2 3">BCCO 10_0856</strain>
    </source>
</reference>
<name>A0ABU4SXW6_9PSEU</name>
<evidence type="ECO:0000256" key="1">
    <source>
        <dbReference type="SAM" id="MobiDB-lite"/>
    </source>
</evidence>
<organism evidence="2 3">
    <name type="scientific">Lentzea miocenica</name>
    <dbReference type="NCBI Taxonomy" id="3095431"/>
    <lineage>
        <taxon>Bacteria</taxon>
        <taxon>Bacillati</taxon>
        <taxon>Actinomycetota</taxon>
        <taxon>Actinomycetes</taxon>
        <taxon>Pseudonocardiales</taxon>
        <taxon>Pseudonocardiaceae</taxon>
        <taxon>Lentzea</taxon>
    </lineage>
</organism>
<dbReference type="RefSeq" id="WP_319965762.1">
    <property type="nucleotide sequence ID" value="NZ_JAXAVW010000007.1"/>
</dbReference>
<feature type="region of interest" description="Disordered" evidence="1">
    <location>
        <begin position="1"/>
        <end position="52"/>
    </location>
</feature>
<protein>
    <submittedName>
        <fullName evidence="2">Uncharacterized protein</fullName>
    </submittedName>
</protein>
<gene>
    <name evidence="2" type="ORF">SK803_11020</name>
</gene>
<sequence length="52" mass="5891">MNPEAPDADVQEQQREVVPHEPPETSETPLEANEADVHEQRQDVPVDDEDEV</sequence>
<proteinExistence type="predicted"/>
<comment type="caution">
    <text evidence="2">The sequence shown here is derived from an EMBL/GenBank/DDBJ whole genome shotgun (WGS) entry which is preliminary data.</text>
</comment>
<reference evidence="2 3" key="2">
    <citation type="submission" date="2023-11" db="EMBL/GenBank/DDBJ databases">
        <authorList>
            <person name="Lara A.C."/>
            <person name="Chronakova A."/>
        </authorList>
    </citation>
    <scope>NUCLEOTIDE SEQUENCE [LARGE SCALE GENOMIC DNA]</scope>
    <source>
        <strain evidence="2 3">BCCO 10_0856</strain>
    </source>
</reference>
<feature type="compositionally biased region" description="Acidic residues" evidence="1">
    <location>
        <begin position="1"/>
        <end position="10"/>
    </location>
</feature>